<feature type="domain" description="BD-FAE-like" evidence="2">
    <location>
        <begin position="69"/>
        <end position="175"/>
    </location>
</feature>
<name>A0A8B2PR30_9PROT</name>
<evidence type="ECO:0000313" key="3">
    <source>
        <dbReference type="EMBL" id="RAN33076.1"/>
    </source>
</evidence>
<reference evidence="3 4" key="1">
    <citation type="submission" date="2013-04" db="EMBL/GenBank/DDBJ databases">
        <title>Hyphomonas sp. T24B3 Genome Sequencing.</title>
        <authorList>
            <person name="Lai Q."/>
            <person name="Shao Z."/>
        </authorList>
    </citation>
    <scope>NUCLEOTIDE SEQUENCE [LARGE SCALE GENOMIC DNA]</scope>
    <source>
        <strain evidence="3 4">T24B3</strain>
    </source>
</reference>
<accession>A0A8B2PR30</accession>
<dbReference type="GO" id="GO:0016787">
    <property type="term" value="F:hydrolase activity"/>
    <property type="evidence" value="ECO:0007669"/>
    <property type="project" value="UniProtKB-KW"/>
</dbReference>
<evidence type="ECO:0000259" key="2">
    <source>
        <dbReference type="Pfam" id="PF20434"/>
    </source>
</evidence>
<dbReference type="SUPFAM" id="SSF53474">
    <property type="entry name" value="alpha/beta-Hydrolases"/>
    <property type="match status" value="1"/>
</dbReference>
<dbReference type="OrthoDB" id="9771666at2"/>
<dbReference type="EMBL" id="AWFB01000024">
    <property type="protein sequence ID" value="RAN33076.1"/>
    <property type="molecule type" value="Genomic_DNA"/>
</dbReference>
<dbReference type="Gene3D" id="3.40.50.1820">
    <property type="entry name" value="alpha/beta hydrolase"/>
    <property type="match status" value="1"/>
</dbReference>
<dbReference type="Pfam" id="PF20434">
    <property type="entry name" value="BD-FAE"/>
    <property type="match status" value="1"/>
</dbReference>
<dbReference type="InterPro" id="IPR029058">
    <property type="entry name" value="AB_hydrolase_fold"/>
</dbReference>
<protein>
    <recommendedName>
        <fullName evidence="2">BD-FAE-like domain-containing protein</fullName>
    </recommendedName>
</protein>
<dbReference type="InterPro" id="IPR050300">
    <property type="entry name" value="GDXG_lipolytic_enzyme"/>
</dbReference>
<organism evidence="3 4">
    <name type="scientific">Hyphomonas pacifica</name>
    <dbReference type="NCBI Taxonomy" id="1280941"/>
    <lineage>
        <taxon>Bacteria</taxon>
        <taxon>Pseudomonadati</taxon>
        <taxon>Pseudomonadota</taxon>
        <taxon>Alphaproteobacteria</taxon>
        <taxon>Hyphomonadales</taxon>
        <taxon>Hyphomonadaceae</taxon>
        <taxon>Hyphomonas</taxon>
    </lineage>
</organism>
<evidence type="ECO:0000256" key="1">
    <source>
        <dbReference type="ARBA" id="ARBA00022801"/>
    </source>
</evidence>
<proteinExistence type="predicted"/>
<dbReference type="AlphaFoldDB" id="A0A8B2PR30"/>
<evidence type="ECO:0000313" key="4">
    <source>
        <dbReference type="Proteomes" id="UP000249123"/>
    </source>
</evidence>
<gene>
    <name evidence="3" type="ORF">HY3_13580</name>
</gene>
<dbReference type="InterPro" id="IPR049492">
    <property type="entry name" value="BD-FAE-like_dom"/>
</dbReference>
<dbReference type="PANTHER" id="PTHR48081:SF33">
    <property type="entry name" value="KYNURENINE FORMAMIDASE"/>
    <property type="match status" value="1"/>
</dbReference>
<dbReference type="PANTHER" id="PTHR48081">
    <property type="entry name" value="AB HYDROLASE SUPERFAMILY PROTEIN C4A8.06C"/>
    <property type="match status" value="1"/>
</dbReference>
<sequence>MCRMTGTSKGSAACLPCHNEIRVAMRFLSLVFLAFVTVFALPGAADAKVIRDVIYHEAPGLDPGDVRADVYMPEDAKDAPMVIMMHGGAWTFGNKQNALGLNQARYFTEQGFVFIAINYRLAPSHRFPAQEEDAAAAIAYFHEHSKEYGADPDKLFLMGHSAGAHMAALVAIDPDYLDAYGLKTDVIKGVAALDSAAYNLSRTGRDGEIPDFYHPAFTGDDPDVWAAASPTLLVEEETPIPPFLLLYVDRAVAPARAKELAETLKGKGHKAEAKLIKKRSHKSLNDRLGAKGDKAAPMIVDFFREQLAD</sequence>
<dbReference type="Proteomes" id="UP000249123">
    <property type="component" value="Unassembled WGS sequence"/>
</dbReference>
<keyword evidence="1" id="KW-0378">Hydrolase</keyword>
<keyword evidence="4" id="KW-1185">Reference proteome</keyword>
<comment type="caution">
    <text evidence="3">The sequence shown here is derived from an EMBL/GenBank/DDBJ whole genome shotgun (WGS) entry which is preliminary data.</text>
</comment>